<protein>
    <submittedName>
        <fullName evidence="1">Uncharacterized protein</fullName>
    </submittedName>
</protein>
<evidence type="ECO:0000313" key="1">
    <source>
        <dbReference type="EMBL" id="MCT4702659.1"/>
    </source>
</evidence>
<organism evidence="1 2">
    <name type="scientific">Dryocola boscaweniae</name>
    <dbReference type="NCBI Taxonomy" id="2925397"/>
    <lineage>
        <taxon>Bacteria</taxon>
        <taxon>Pseudomonadati</taxon>
        <taxon>Pseudomonadota</taxon>
        <taxon>Gammaproteobacteria</taxon>
        <taxon>Enterobacterales</taxon>
        <taxon>Enterobacteriaceae</taxon>
        <taxon>Dryocola</taxon>
    </lineage>
</organism>
<dbReference type="Proteomes" id="UP001150641">
    <property type="component" value="Unassembled WGS sequence"/>
</dbReference>
<dbReference type="EMBL" id="JALHAP010000079">
    <property type="protein sequence ID" value="MCT4702659.1"/>
    <property type="molecule type" value="Genomic_DNA"/>
</dbReference>
<reference evidence="1" key="1">
    <citation type="submission" date="2022-03" db="EMBL/GenBank/DDBJ databases">
        <title>Proposal of a novel genus Dryocolo and two novel species.</title>
        <authorList>
            <person name="Maddock D.W."/>
            <person name="Brady C.L."/>
            <person name="Denman S."/>
            <person name="Arnold D."/>
        </authorList>
    </citation>
    <scope>NUCLEOTIDE SEQUENCE</scope>
    <source>
        <strain evidence="1">H6W4</strain>
    </source>
</reference>
<accession>A0A9X2WB27</accession>
<evidence type="ECO:0000313" key="2">
    <source>
        <dbReference type="Proteomes" id="UP001150641"/>
    </source>
</evidence>
<dbReference type="RefSeq" id="WP_271123424.1">
    <property type="nucleotide sequence ID" value="NZ_JALHAN010000066.1"/>
</dbReference>
<keyword evidence="2" id="KW-1185">Reference proteome</keyword>
<name>A0A9X2WB27_9ENTR</name>
<proteinExistence type="predicted"/>
<sequence length="80" mass="9070">MQGIIRLGDKTTHGGEVLSCSMTIFFGDIGVARNHANIYKYSYIVKGNSVDKLSHLVAKHHCDKDSSFVCQQLLWERKWS</sequence>
<dbReference type="AlphaFoldDB" id="A0A9X2WB27"/>
<comment type="caution">
    <text evidence="1">The sequence shown here is derived from an EMBL/GenBank/DDBJ whole genome shotgun (WGS) entry which is preliminary data.</text>
</comment>
<gene>
    <name evidence="1" type="ORF">MUA00_12765</name>
</gene>